<dbReference type="Proteomes" id="UP000637267">
    <property type="component" value="Unassembled WGS sequence"/>
</dbReference>
<sequence length="767" mass="85969">MKYSVAVRELCEFVAKRGDLDLRFTPAPSAQEGIAGHQTVTLRRGAKYLTEITLAGEYGPLQVRGRADGYDPTLNQLEEIKTHRGRLERMPENHRHLHWAQARIYGWLMCELLELQTLTVALVYYNLSTGRETVLTEAHTAESLKVFFDECCGTFLAWAEQEMAHLQARQQALTALEFPHPDFRPGQRDLAETVYKAAFTGRALLAQAPTGIGKTMGTLFPLLKAMAGGKLDRAFCLAAKTSGRALIQESLLKLRRSAPGLPLRSLEMVARDKTCEHPDKSCHGDSCPLAKGFYDRLPAARAAALTRPHMDQFTLRDVALAHQVCPYYLSQEMARWADVVSGDYNYYFDSYALLFSLTQARDWRVGVLTDEAHNLIERARAMYTGELAQSTLKALSKNPPAPLKKSLRKLTRAWNDIVGVQSVPYLVYAGLPDRLVMALATLVADFSEVLAEDPDGLDADMLNFYFDAVHFARLAESYGPHSWFEVVRSGEGRYADSALRLRNIVPAPHLQPRFQAAQTAVLFSATLNPFGFYADTLGMPQDTAQTDIISPFHTDQLTVNVVTDVSTRFNDRRASIAPIADLIAHQFAAQPGNYLAFFSSFDYLQQVEEALRQRHPQLTLWPQQRQMSETARTEFLGRFTETSSGVGLAVLGGAFAEGIDLPGNRLIGAFVATLGLPQVNPINEEMRQRLDEIFGTGYDYTYLFPGLQKVVQAAGRVIRTLEDRGTLYLIDDRFGQARVRQLLPDWWTIRHIASRDTLTRPRQIDRT</sequence>
<keyword evidence="4" id="KW-0227">DNA damage</keyword>
<accession>A0ABQ2P5W2</accession>
<evidence type="ECO:0000256" key="3">
    <source>
        <dbReference type="ARBA" id="ARBA00022741"/>
    </source>
</evidence>
<dbReference type="GO" id="GO:0004386">
    <property type="term" value="F:helicase activity"/>
    <property type="evidence" value="ECO:0007669"/>
    <property type="project" value="UniProtKB-KW"/>
</dbReference>
<dbReference type="PANTHER" id="PTHR11472:SF34">
    <property type="entry name" value="REGULATOR OF TELOMERE ELONGATION HELICASE 1"/>
    <property type="match status" value="1"/>
</dbReference>
<evidence type="ECO:0000313" key="15">
    <source>
        <dbReference type="EMBL" id="GGP18961.1"/>
    </source>
</evidence>
<evidence type="ECO:0000256" key="13">
    <source>
        <dbReference type="ARBA" id="ARBA00038058"/>
    </source>
</evidence>
<dbReference type="InterPro" id="IPR027417">
    <property type="entry name" value="P-loop_NTPase"/>
</dbReference>
<reference evidence="16" key="1">
    <citation type="journal article" date="2019" name="Int. J. Syst. Evol. Microbiol.">
        <title>The Global Catalogue of Microorganisms (GCM) 10K type strain sequencing project: providing services to taxonomists for standard genome sequencing and annotation.</title>
        <authorList>
            <consortium name="The Broad Institute Genomics Platform"/>
            <consortium name="The Broad Institute Genome Sequencing Center for Infectious Disease"/>
            <person name="Wu L."/>
            <person name="Ma J."/>
        </authorList>
    </citation>
    <scope>NUCLEOTIDE SEQUENCE [LARGE SCALE GENOMIC DNA]</scope>
    <source>
        <strain evidence="16">CGMCC 1.8859</strain>
    </source>
</reference>
<keyword evidence="7" id="KW-0067">ATP-binding</keyword>
<evidence type="ECO:0000259" key="14">
    <source>
        <dbReference type="PROSITE" id="PS51193"/>
    </source>
</evidence>
<evidence type="ECO:0000256" key="4">
    <source>
        <dbReference type="ARBA" id="ARBA00022763"/>
    </source>
</evidence>
<keyword evidence="1" id="KW-0004">4Fe-4S</keyword>
<dbReference type="SMART" id="SM00491">
    <property type="entry name" value="HELICc2"/>
    <property type="match status" value="1"/>
</dbReference>
<evidence type="ECO:0000256" key="6">
    <source>
        <dbReference type="ARBA" id="ARBA00022806"/>
    </source>
</evidence>
<proteinExistence type="inferred from homology"/>
<keyword evidence="16" id="KW-1185">Reference proteome</keyword>
<evidence type="ECO:0000256" key="9">
    <source>
        <dbReference type="ARBA" id="ARBA00023014"/>
    </source>
</evidence>
<name>A0ABQ2P5W2_9NEIS</name>
<dbReference type="InterPro" id="IPR014013">
    <property type="entry name" value="Helic_SF1/SF2_ATP-bd_DinG/Rad3"/>
</dbReference>
<keyword evidence="12" id="KW-0413">Isomerase</keyword>
<dbReference type="Pfam" id="PF06733">
    <property type="entry name" value="DEAD_2"/>
    <property type="match status" value="1"/>
</dbReference>
<dbReference type="InterPro" id="IPR006555">
    <property type="entry name" value="ATP-dep_Helicase_C"/>
</dbReference>
<dbReference type="SMART" id="SM00488">
    <property type="entry name" value="DEXDc2"/>
    <property type="match status" value="1"/>
</dbReference>
<keyword evidence="2" id="KW-0479">Metal-binding</keyword>
<dbReference type="InterPro" id="IPR006554">
    <property type="entry name" value="Helicase-like_DEXD_c2"/>
</dbReference>
<keyword evidence="10" id="KW-0238">DNA-binding</keyword>
<dbReference type="Pfam" id="PF13307">
    <property type="entry name" value="Helicase_C_2"/>
    <property type="match status" value="1"/>
</dbReference>
<evidence type="ECO:0000313" key="16">
    <source>
        <dbReference type="Proteomes" id="UP000637267"/>
    </source>
</evidence>
<evidence type="ECO:0000256" key="8">
    <source>
        <dbReference type="ARBA" id="ARBA00023004"/>
    </source>
</evidence>
<evidence type="ECO:0000256" key="7">
    <source>
        <dbReference type="ARBA" id="ARBA00022840"/>
    </source>
</evidence>
<dbReference type="InterPro" id="IPR045028">
    <property type="entry name" value="DinG/Rad3-like"/>
</dbReference>
<gene>
    <name evidence="15" type="ORF">GCM10010970_08250</name>
</gene>
<keyword evidence="8" id="KW-0408">Iron</keyword>
<dbReference type="PANTHER" id="PTHR11472">
    <property type="entry name" value="DNA REPAIR DEAD HELICASE RAD3/XP-D SUBFAMILY MEMBER"/>
    <property type="match status" value="1"/>
</dbReference>
<evidence type="ECO:0000256" key="2">
    <source>
        <dbReference type="ARBA" id="ARBA00022723"/>
    </source>
</evidence>
<evidence type="ECO:0000256" key="5">
    <source>
        <dbReference type="ARBA" id="ARBA00022801"/>
    </source>
</evidence>
<comment type="caution">
    <text evidence="15">The sequence shown here is derived from an EMBL/GenBank/DDBJ whole genome shotgun (WGS) entry which is preliminary data.</text>
</comment>
<protein>
    <submittedName>
        <fullName evidence="15">DEAD/DEAH box helicase</fullName>
    </submittedName>
</protein>
<feature type="domain" description="Helicase ATP-binding" evidence="14">
    <location>
        <begin position="173"/>
        <end position="423"/>
    </location>
</feature>
<dbReference type="Gene3D" id="3.40.50.300">
    <property type="entry name" value="P-loop containing nucleotide triphosphate hydrolases"/>
    <property type="match status" value="2"/>
</dbReference>
<evidence type="ECO:0000256" key="11">
    <source>
        <dbReference type="ARBA" id="ARBA00023204"/>
    </source>
</evidence>
<dbReference type="SUPFAM" id="SSF52540">
    <property type="entry name" value="P-loop containing nucleoside triphosphate hydrolases"/>
    <property type="match status" value="1"/>
</dbReference>
<dbReference type="EMBL" id="BMLX01000001">
    <property type="protein sequence ID" value="GGP18961.1"/>
    <property type="molecule type" value="Genomic_DNA"/>
</dbReference>
<keyword evidence="11" id="KW-0234">DNA repair</keyword>
<keyword evidence="3" id="KW-0547">Nucleotide-binding</keyword>
<keyword evidence="6 15" id="KW-0347">Helicase</keyword>
<evidence type="ECO:0000256" key="1">
    <source>
        <dbReference type="ARBA" id="ARBA00022485"/>
    </source>
</evidence>
<evidence type="ECO:0000256" key="12">
    <source>
        <dbReference type="ARBA" id="ARBA00023235"/>
    </source>
</evidence>
<dbReference type="PROSITE" id="PS51193">
    <property type="entry name" value="HELICASE_ATP_BIND_2"/>
    <property type="match status" value="1"/>
</dbReference>
<comment type="similarity">
    <text evidence="13">Belongs to the helicase family. DinG subfamily.</text>
</comment>
<keyword evidence="9" id="KW-0411">Iron-sulfur</keyword>
<organism evidence="15 16">
    <name type="scientific">Silvimonas iriomotensis</name>
    <dbReference type="NCBI Taxonomy" id="449662"/>
    <lineage>
        <taxon>Bacteria</taxon>
        <taxon>Pseudomonadati</taxon>
        <taxon>Pseudomonadota</taxon>
        <taxon>Betaproteobacteria</taxon>
        <taxon>Neisseriales</taxon>
        <taxon>Chitinibacteraceae</taxon>
        <taxon>Silvimonas</taxon>
    </lineage>
</organism>
<dbReference type="RefSeq" id="WP_188702604.1">
    <property type="nucleotide sequence ID" value="NZ_BMLX01000001.1"/>
</dbReference>
<keyword evidence="5" id="KW-0378">Hydrolase</keyword>
<dbReference type="InterPro" id="IPR010614">
    <property type="entry name" value="RAD3-like_helicase_DEAD"/>
</dbReference>
<evidence type="ECO:0000256" key="10">
    <source>
        <dbReference type="ARBA" id="ARBA00023125"/>
    </source>
</evidence>